<dbReference type="EMBL" id="PJQM01002324">
    <property type="protein sequence ID" value="RCH96306.1"/>
    <property type="molecule type" value="Genomic_DNA"/>
</dbReference>
<gene>
    <name evidence="1" type="ORF">CU098_006056</name>
</gene>
<name>A0A367K2A9_RHIST</name>
<dbReference type="STRING" id="4846.A0A367K2A9"/>
<organism evidence="1 2">
    <name type="scientific">Rhizopus stolonifer</name>
    <name type="common">Rhizopus nigricans</name>
    <dbReference type="NCBI Taxonomy" id="4846"/>
    <lineage>
        <taxon>Eukaryota</taxon>
        <taxon>Fungi</taxon>
        <taxon>Fungi incertae sedis</taxon>
        <taxon>Mucoromycota</taxon>
        <taxon>Mucoromycotina</taxon>
        <taxon>Mucoromycetes</taxon>
        <taxon>Mucorales</taxon>
        <taxon>Mucorineae</taxon>
        <taxon>Rhizopodaceae</taxon>
        <taxon>Rhizopus</taxon>
    </lineage>
</organism>
<accession>A0A367K2A9</accession>
<dbReference type="AlphaFoldDB" id="A0A367K2A9"/>
<keyword evidence="2" id="KW-1185">Reference proteome</keyword>
<evidence type="ECO:0000313" key="1">
    <source>
        <dbReference type="EMBL" id="RCH96306.1"/>
    </source>
</evidence>
<proteinExistence type="predicted"/>
<reference evidence="1 2" key="1">
    <citation type="journal article" date="2018" name="G3 (Bethesda)">
        <title>Phylogenetic and Phylogenomic Definition of Rhizopus Species.</title>
        <authorList>
            <person name="Gryganskyi A.P."/>
            <person name="Golan J."/>
            <person name="Dolatabadi S."/>
            <person name="Mondo S."/>
            <person name="Robb S."/>
            <person name="Idnurm A."/>
            <person name="Muszewska A."/>
            <person name="Steczkiewicz K."/>
            <person name="Masonjones S."/>
            <person name="Liao H.L."/>
            <person name="Gajdeczka M.T."/>
            <person name="Anike F."/>
            <person name="Vuek A."/>
            <person name="Anishchenko I.M."/>
            <person name="Voigt K."/>
            <person name="de Hoog G.S."/>
            <person name="Smith M.E."/>
            <person name="Heitman J."/>
            <person name="Vilgalys R."/>
            <person name="Stajich J.E."/>
        </authorList>
    </citation>
    <scope>NUCLEOTIDE SEQUENCE [LARGE SCALE GENOMIC DNA]</scope>
    <source>
        <strain evidence="1 2">LSU 92-RS-03</strain>
    </source>
</reference>
<dbReference type="Proteomes" id="UP000253551">
    <property type="component" value="Unassembled WGS sequence"/>
</dbReference>
<sequence length="145" mass="16705">MGLLPASQQPIKKALPDTLLFYVRNLSQINQALMTPTFQPTKPKENSFVISHLPTMTFFNLTYDKASVKIFGRMATETHDQQTRFTCAKYLIQFVSFYTNNKQTNNQAVSVTSAETRNRLQEEAKYWIIKLTKSNHPEALYIKGH</sequence>
<protein>
    <submittedName>
        <fullName evidence="1">Uncharacterized protein</fullName>
    </submittedName>
</protein>
<dbReference type="OrthoDB" id="272077at2759"/>
<evidence type="ECO:0000313" key="2">
    <source>
        <dbReference type="Proteomes" id="UP000253551"/>
    </source>
</evidence>
<comment type="caution">
    <text evidence="1">The sequence shown here is derived from an EMBL/GenBank/DDBJ whole genome shotgun (WGS) entry which is preliminary data.</text>
</comment>